<dbReference type="Proteomes" id="UP000831701">
    <property type="component" value="Chromosome 8"/>
</dbReference>
<protein>
    <submittedName>
        <fullName evidence="1">Uncharacterized protein</fullName>
    </submittedName>
</protein>
<evidence type="ECO:0000313" key="2">
    <source>
        <dbReference type="Proteomes" id="UP000831701"/>
    </source>
</evidence>
<feature type="non-terminal residue" evidence="1">
    <location>
        <position position="1"/>
    </location>
</feature>
<dbReference type="EMBL" id="CM041538">
    <property type="protein sequence ID" value="KAI3368691.1"/>
    <property type="molecule type" value="Genomic_DNA"/>
</dbReference>
<name>A0ACB8WLU3_9TELE</name>
<reference evidence="1" key="1">
    <citation type="submission" date="2022-04" db="EMBL/GenBank/DDBJ databases">
        <title>Jade perch genome.</title>
        <authorList>
            <person name="Chao B."/>
        </authorList>
    </citation>
    <scope>NUCLEOTIDE SEQUENCE</scope>
    <source>
        <strain evidence="1">CB-2022</strain>
    </source>
</reference>
<comment type="caution">
    <text evidence="1">The sequence shown here is derived from an EMBL/GenBank/DDBJ whole genome shotgun (WGS) entry which is preliminary data.</text>
</comment>
<gene>
    <name evidence="1" type="ORF">L3Q82_025684</name>
</gene>
<evidence type="ECO:0000313" key="1">
    <source>
        <dbReference type="EMBL" id="KAI3368691.1"/>
    </source>
</evidence>
<keyword evidence="2" id="KW-1185">Reference proteome</keyword>
<proteinExistence type="predicted"/>
<accession>A0ACB8WLU3</accession>
<organism evidence="1 2">
    <name type="scientific">Scortum barcoo</name>
    <name type="common">barcoo grunter</name>
    <dbReference type="NCBI Taxonomy" id="214431"/>
    <lineage>
        <taxon>Eukaryota</taxon>
        <taxon>Metazoa</taxon>
        <taxon>Chordata</taxon>
        <taxon>Craniata</taxon>
        <taxon>Vertebrata</taxon>
        <taxon>Euteleostomi</taxon>
        <taxon>Actinopterygii</taxon>
        <taxon>Neopterygii</taxon>
        <taxon>Teleostei</taxon>
        <taxon>Neoteleostei</taxon>
        <taxon>Acanthomorphata</taxon>
        <taxon>Eupercaria</taxon>
        <taxon>Centrarchiformes</taxon>
        <taxon>Terapontoidei</taxon>
        <taxon>Terapontidae</taxon>
        <taxon>Scortum</taxon>
    </lineage>
</organism>
<sequence>ESFSALSGSQWFSVMDLKSGYYQIEMEESDKPKTAFVCPLGFWEWNRLPQGITNAPSTFQRSMEKCIGDIHLREVLVFLDDLIVFSKSLEELEARLINVLNRLREIGLKLSPEKCWFFQTSVRYLGHIVSRNRVKTDPEKVKALKTWPRPQTLKELKSFLGFSGYYRRFVQDYAKIVKPLTNLTAGYAPTQKVTKIAKPDAKYYNPKEPFREIWTPACQKAFEEIIEKLTSSPVLGFANSKLPYVLHTDASTTGLGAALYQEQDGQSRVTAYATTAAPPDPGPPVWLKTLLDHQAQQHQQLVTPILQHVAAEQKSTTRAGPSNLGQYPGAVPPQSSSQVTQGQPSARTDGPFATELEVIRQRSHNTGPFNILSLHDPAVRRREEQVPQRPASAHMGSHDPYGTSSDNGNRQDMVRHLPNEACKIKLATYDGQED</sequence>